<dbReference type="SUPFAM" id="SSF51197">
    <property type="entry name" value="Clavaminate synthase-like"/>
    <property type="match status" value="1"/>
</dbReference>
<keyword evidence="6" id="KW-1185">Reference proteome</keyword>
<dbReference type="RefSeq" id="WP_046239005.1">
    <property type="nucleotide sequence ID" value="NZ_CBCSDN010000003.1"/>
</dbReference>
<dbReference type="PANTHER" id="PTHR10696:SF56">
    <property type="entry name" value="TAUD_TFDA-LIKE DOMAIN-CONTAINING PROTEIN"/>
    <property type="match status" value="1"/>
</dbReference>
<evidence type="ECO:0000313" key="5">
    <source>
        <dbReference type="EMBL" id="AOV06145.1"/>
    </source>
</evidence>
<protein>
    <recommendedName>
        <fullName evidence="4">TauD/TfdA-like domain-containing protein</fullName>
    </recommendedName>
</protein>
<organism evidence="5 6">
    <name type="scientific">Delftia tsuruhatensis</name>
    <dbReference type="NCBI Taxonomy" id="180282"/>
    <lineage>
        <taxon>Bacteria</taxon>
        <taxon>Pseudomonadati</taxon>
        <taxon>Pseudomonadota</taxon>
        <taxon>Betaproteobacteria</taxon>
        <taxon>Burkholderiales</taxon>
        <taxon>Comamonadaceae</taxon>
        <taxon>Delftia</taxon>
    </lineage>
</organism>
<feature type="domain" description="TauD/TfdA-like" evidence="4">
    <location>
        <begin position="64"/>
        <end position="315"/>
    </location>
</feature>
<evidence type="ECO:0000256" key="3">
    <source>
        <dbReference type="ARBA" id="ARBA00023194"/>
    </source>
</evidence>
<keyword evidence="3" id="KW-0045">Antibiotic biosynthesis</keyword>
<dbReference type="InterPro" id="IPR003819">
    <property type="entry name" value="TauD/TfdA-like"/>
</dbReference>
<dbReference type="InterPro" id="IPR050411">
    <property type="entry name" value="AlphaKG_dependent_hydroxylases"/>
</dbReference>
<evidence type="ECO:0000256" key="1">
    <source>
        <dbReference type="ARBA" id="ARBA00001954"/>
    </source>
</evidence>
<name>A0ABM6EEQ1_9BURK</name>
<dbReference type="PANTHER" id="PTHR10696">
    <property type="entry name" value="GAMMA-BUTYROBETAINE HYDROXYLASE-RELATED"/>
    <property type="match status" value="1"/>
</dbReference>
<dbReference type="Proteomes" id="UP000095607">
    <property type="component" value="Chromosome"/>
</dbReference>
<dbReference type="Gene3D" id="3.60.130.10">
    <property type="entry name" value="Clavaminate synthase-like"/>
    <property type="match status" value="1"/>
</dbReference>
<sequence>MNETMSPLQASTLPIYTDNAAWYGAEMAKRSDWLVELDADDRAELEAAMADALLRSIDLVTLAEADFPLPTLGPKLKIIRREILHGRGFVLLRGWPSTQYTIEENACVFRGVGVYLGEALSQNAKGHILGHVANLGLDYSDPAARGYQTNVNLNFHTDGGDIVGLMCIRPSKAGGLSRLCSSTTIWNEITRRRPDLAHVLMAPYCFSRIGEVRPGQERFFRSPIFQPCAGRMIAVLIPSFIEKAQAFEEVPRLTPQQIEAIQLVGELADDSAIRLDMDFRPGDMQFLCNHSIFHSRTAYEDWPEVERRRHLLRLWVSSEDGPEIPANLTTEFQGCTASNRPDGIRIPGVQLVAPLQPT</sequence>
<keyword evidence="2" id="KW-0560">Oxidoreductase</keyword>
<dbReference type="InterPro" id="IPR042098">
    <property type="entry name" value="TauD-like_sf"/>
</dbReference>
<accession>A0ABM6EEQ1</accession>
<dbReference type="EMBL" id="CP017420">
    <property type="protein sequence ID" value="AOV06145.1"/>
    <property type="molecule type" value="Genomic_DNA"/>
</dbReference>
<reference evidence="5 6" key="1">
    <citation type="submission" date="2016-09" db="EMBL/GenBank/DDBJ databases">
        <title>Complete genome sequence of Deltia acidovorans CM13 isolated from murine proximal colonic tissue.</title>
        <authorList>
            <person name="Saffarian A."/>
        </authorList>
    </citation>
    <scope>NUCLEOTIDE SEQUENCE [LARGE SCALE GENOMIC DNA]</scope>
    <source>
        <strain evidence="5 6">CM13</strain>
    </source>
</reference>
<evidence type="ECO:0000256" key="2">
    <source>
        <dbReference type="ARBA" id="ARBA00023002"/>
    </source>
</evidence>
<proteinExistence type="predicted"/>
<dbReference type="Pfam" id="PF02668">
    <property type="entry name" value="TauD"/>
    <property type="match status" value="1"/>
</dbReference>
<comment type="cofactor">
    <cofactor evidence="1">
        <name>Fe(2+)</name>
        <dbReference type="ChEBI" id="CHEBI:29033"/>
    </cofactor>
</comment>
<gene>
    <name evidence="5" type="ORF">BI380_30405</name>
</gene>
<evidence type="ECO:0000313" key="6">
    <source>
        <dbReference type="Proteomes" id="UP000095607"/>
    </source>
</evidence>
<evidence type="ECO:0000259" key="4">
    <source>
        <dbReference type="Pfam" id="PF02668"/>
    </source>
</evidence>